<reference evidence="2" key="1">
    <citation type="submission" date="2020-02" db="EMBL/GenBank/DDBJ databases">
        <authorList>
            <person name="Meier V. D."/>
        </authorList>
    </citation>
    <scope>NUCLEOTIDE SEQUENCE</scope>
    <source>
        <strain evidence="2">AVDCRST_MAG04</strain>
    </source>
</reference>
<sequence>CRAPSIPRTSASPTTSTPPAAPPSTPALPCWRIHGRGPATSAAPGSPVGSTLWPTAWTAVSARYGPTRTSWRTTGRSCS</sequence>
<feature type="non-terminal residue" evidence="2">
    <location>
        <position position="1"/>
    </location>
</feature>
<organism evidence="2">
    <name type="scientific">uncultured Acetobacteraceae bacterium</name>
    <dbReference type="NCBI Taxonomy" id="169975"/>
    <lineage>
        <taxon>Bacteria</taxon>
        <taxon>Pseudomonadati</taxon>
        <taxon>Pseudomonadota</taxon>
        <taxon>Alphaproteobacteria</taxon>
        <taxon>Acetobacterales</taxon>
        <taxon>Acetobacteraceae</taxon>
        <taxon>environmental samples</taxon>
    </lineage>
</organism>
<dbReference type="AlphaFoldDB" id="A0A6J4HP90"/>
<accession>A0A6J4HP90</accession>
<dbReference type="EMBL" id="CADCTL010000077">
    <property type="protein sequence ID" value="CAA9228990.1"/>
    <property type="molecule type" value="Genomic_DNA"/>
</dbReference>
<feature type="non-terminal residue" evidence="2">
    <location>
        <position position="79"/>
    </location>
</feature>
<feature type="compositionally biased region" description="Low complexity" evidence="1">
    <location>
        <begin position="1"/>
        <end position="18"/>
    </location>
</feature>
<gene>
    <name evidence="2" type="ORF">AVDCRST_MAG04-1030</name>
</gene>
<name>A0A6J4HP90_9PROT</name>
<protein>
    <submittedName>
        <fullName evidence="2">Uncharacterized protein</fullName>
    </submittedName>
</protein>
<evidence type="ECO:0000313" key="2">
    <source>
        <dbReference type="EMBL" id="CAA9228990.1"/>
    </source>
</evidence>
<proteinExistence type="predicted"/>
<feature type="region of interest" description="Disordered" evidence="1">
    <location>
        <begin position="1"/>
        <end position="49"/>
    </location>
</feature>
<evidence type="ECO:0000256" key="1">
    <source>
        <dbReference type="SAM" id="MobiDB-lite"/>
    </source>
</evidence>